<gene>
    <name evidence="2" type="ORF">P7K49_032622</name>
</gene>
<comment type="caution">
    <text evidence="2">The sequence shown here is derived from an EMBL/GenBank/DDBJ whole genome shotgun (WGS) entry which is preliminary data.</text>
</comment>
<name>A0ABQ9TYS8_SAGOE</name>
<dbReference type="EMBL" id="JASSZA010000018">
    <property type="protein sequence ID" value="KAK2089956.1"/>
    <property type="molecule type" value="Genomic_DNA"/>
</dbReference>
<reference evidence="2 3" key="1">
    <citation type="submission" date="2023-05" db="EMBL/GenBank/DDBJ databases">
        <title>B98-5 Cell Line De Novo Hybrid Assembly: An Optical Mapping Approach.</title>
        <authorList>
            <person name="Kananen K."/>
            <person name="Auerbach J.A."/>
            <person name="Kautto E."/>
            <person name="Blachly J.S."/>
        </authorList>
    </citation>
    <scope>NUCLEOTIDE SEQUENCE [LARGE SCALE GENOMIC DNA]</scope>
    <source>
        <strain evidence="2">B95-8</strain>
        <tissue evidence="2">Cell line</tissue>
    </source>
</reference>
<accession>A0ABQ9TYS8</accession>
<feature type="region of interest" description="Disordered" evidence="1">
    <location>
        <begin position="31"/>
        <end position="58"/>
    </location>
</feature>
<keyword evidence="3" id="KW-1185">Reference proteome</keyword>
<proteinExistence type="predicted"/>
<evidence type="ECO:0000313" key="2">
    <source>
        <dbReference type="EMBL" id="KAK2089956.1"/>
    </source>
</evidence>
<evidence type="ECO:0000256" key="1">
    <source>
        <dbReference type="SAM" id="MobiDB-lite"/>
    </source>
</evidence>
<organism evidence="2 3">
    <name type="scientific">Saguinus oedipus</name>
    <name type="common">Cotton-top tamarin</name>
    <name type="synonym">Oedipomidas oedipus</name>
    <dbReference type="NCBI Taxonomy" id="9490"/>
    <lineage>
        <taxon>Eukaryota</taxon>
        <taxon>Metazoa</taxon>
        <taxon>Chordata</taxon>
        <taxon>Craniata</taxon>
        <taxon>Vertebrata</taxon>
        <taxon>Euteleostomi</taxon>
        <taxon>Mammalia</taxon>
        <taxon>Eutheria</taxon>
        <taxon>Euarchontoglires</taxon>
        <taxon>Primates</taxon>
        <taxon>Haplorrhini</taxon>
        <taxon>Platyrrhini</taxon>
        <taxon>Cebidae</taxon>
        <taxon>Callitrichinae</taxon>
        <taxon>Saguinus</taxon>
    </lineage>
</organism>
<feature type="non-terminal residue" evidence="2">
    <location>
        <position position="117"/>
    </location>
</feature>
<dbReference type="Proteomes" id="UP001266305">
    <property type="component" value="Unassembled WGS sequence"/>
</dbReference>
<protein>
    <submittedName>
        <fullName evidence="2">Uncharacterized protein</fullName>
    </submittedName>
</protein>
<sequence length="117" mass="12126">MRLMPRSPPFSGTAHAKPRPLTCEATCLAGAHSTDQSQQGQPRGPEHPPAVVVAQGSGPLPSSLGLSYARAYRGQSFLDPEKGTLCPLHCCGGNGFRGSTAGSSPLCLLVNVHHCHG</sequence>
<evidence type="ECO:0000313" key="3">
    <source>
        <dbReference type="Proteomes" id="UP001266305"/>
    </source>
</evidence>